<evidence type="ECO:0000313" key="2">
    <source>
        <dbReference type="Ensembl" id="ENSTNIP00000003510.1"/>
    </source>
</evidence>
<feature type="region of interest" description="Disordered" evidence="1">
    <location>
        <begin position="1"/>
        <end position="29"/>
    </location>
</feature>
<reference evidence="2" key="2">
    <citation type="submission" date="2025-08" db="UniProtKB">
        <authorList>
            <consortium name="Ensembl"/>
        </authorList>
    </citation>
    <scope>IDENTIFICATION</scope>
</reference>
<feature type="compositionally biased region" description="Pro residues" evidence="1">
    <location>
        <begin position="61"/>
        <end position="83"/>
    </location>
</feature>
<reference evidence="3" key="1">
    <citation type="journal article" date="2004" name="Nature">
        <title>Genome duplication in the teleost fish Tetraodon nigroviridis reveals the early vertebrate proto-karyotype.</title>
        <authorList>
            <person name="Jaillon O."/>
            <person name="Aury J.-M."/>
            <person name="Brunet F."/>
            <person name="Petit J.-L."/>
            <person name="Stange-Thomann N."/>
            <person name="Mauceli E."/>
            <person name="Bouneau L."/>
            <person name="Fischer C."/>
            <person name="Ozouf-Costaz C."/>
            <person name="Bernot A."/>
            <person name="Nicaud S."/>
            <person name="Jaffe D."/>
            <person name="Fisher S."/>
            <person name="Lutfalla G."/>
            <person name="Dossat C."/>
            <person name="Segurens B."/>
            <person name="Dasilva C."/>
            <person name="Salanoubat M."/>
            <person name="Levy M."/>
            <person name="Boudet N."/>
            <person name="Castellano S."/>
            <person name="Anthouard V."/>
            <person name="Jubin C."/>
            <person name="Castelli V."/>
            <person name="Katinka M."/>
            <person name="Vacherie B."/>
            <person name="Biemont C."/>
            <person name="Skalli Z."/>
            <person name="Cattolico L."/>
            <person name="Poulain J."/>
            <person name="De Berardinis V."/>
            <person name="Cruaud C."/>
            <person name="Duprat S."/>
            <person name="Brottier P."/>
            <person name="Coutanceau J.-P."/>
            <person name="Gouzy J."/>
            <person name="Parra G."/>
            <person name="Lardier G."/>
            <person name="Chapple C."/>
            <person name="McKernan K.J."/>
            <person name="McEwan P."/>
            <person name="Bosak S."/>
            <person name="Kellis M."/>
            <person name="Volff J.-N."/>
            <person name="Guigo R."/>
            <person name="Zody M.C."/>
            <person name="Mesirov J."/>
            <person name="Lindblad-Toh K."/>
            <person name="Birren B."/>
            <person name="Nusbaum C."/>
            <person name="Kahn D."/>
            <person name="Robinson-Rechavi M."/>
            <person name="Laudet V."/>
            <person name="Schachter V."/>
            <person name="Quetier F."/>
            <person name="Saurin W."/>
            <person name="Scarpelli C."/>
            <person name="Wincker P."/>
            <person name="Lander E.S."/>
            <person name="Weissenbach J."/>
            <person name="Roest Crollius H."/>
        </authorList>
    </citation>
    <scope>NUCLEOTIDE SEQUENCE [LARGE SCALE GENOMIC DNA]</scope>
</reference>
<dbReference type="InParanoid" id="H3C5J1"/>
<dbReference type="GeneTree" id="ENSGT00390000010231"/>
<feature type="compositionally biased region" description="Basic and acidic residues" evidence="1">
    <location>
        <begin position="105"/>
        <end position="124"/>
    </location>
</feature>
<reference evidence="2" key="3">
    <citation type="submission" date="2025-09" db="UniProtKB">
        <authorList>
            <consortium name="Ensembl"/>
        </authorList>
    </citation>
    <scope>IDENTIFICATION</scope>
</reference>
<sequence length="203" mass="23164">FQAELQMEAPRRSIRGGLWNNPGPRQYSKDTQDMLMLMMQESRLTNLQKRQITDCLQKGTPLPPLPPAGRCPSPAPPRQPPAAPRRLSARPQRRSAEACRSGDGYSREKFCPGPTRDLEKEKRRLQNIMSTGREEDAPAASHRGHDPGPEERDRFQEVLGEIEERREFLADMASLGQGHKYSTIINTEISQKVHELEMLDKRR</sequence>
<protein>
    <submittedName>
        <fullName evidence="2">Uncharacterized protein</fullName>
    </submittedName>
</protein>
<dbReference type="OMA" id="MMAYGKD"/>
<evidence type="ECO:0000313" key="3">
    <source>
        <dbReference type="Proteomes" id="UP000007303"/>
    </source>
</evidence>
<feature type="compositionally biased region" description="Basic and acidic residues" evidence="1">
    <location>
        <begin position="143"/>
        <end position="154"/>
    </location>
</feature>
<keyword evidence="3" id="KW-1185">Reference proteome</keyword>
<dbReference type="Ensembl" id="ENSTNIT00000002663.1">
    <property type="protein sequence ID" value="ENSTNIP00000003510.1"/>
    <property type="gene ID" value="ENSTNIG00000001683.1"/>
</dbReference>
<dbReference type="InterPro" id="IPR007914">
    <property type="entry name" value="UPF0193"/>
</dbReference>
<dbReference type="STRING" id="99883.ENSTNIP00000003510"/>
<proteinExistence type="predicted"/>
<dbReference type="HOGENOM" id="CLU_081328_0_0_1"/>
<dbReference type="Proteomes" id="UP000007303">
    <property type="component" value="Unassembled WGS sequence"/>
</dbReference>
<evidence type="ECO:0000256" key="1">
    <source>
        <dbReference type="SAM" id="MobiDB-lite"/>
    </source>
</evidence>
<dbReference type="Pfam" id="PF05250">
    <property type="entry name" value="UPF0193"/>
    <property type="match status" value="1"/>
</dbReference>
<dbReference type="PANTHER" id="PTHR28348">
    <property type="entry name" value="UPF0193 PROTEIN EVG1"/>
    <property type="match status" value="1"/>
</dbReference>
<name>H3C5J1_TETNG</name>
<organism evidence="2 3">
    <name type="scientific">Tetraodon nigroviridis</name>
    <name type="common">Spotted green pufferfish</name>
    <name type="synonym">Chelonodon nigroviridis</name>
    <dbReference type="NCBI Taxonomy" id="99883"/>
    <lineage>
        <taxon>Eukaryota</taxon>
        <taxon>Metazoa</taxon>
        <taxon>Chordata</taxon>
        <taxon>Craniata</taxon>
        <taxon>Vertebrata</taxon>
        <taxon>Euteleostomi</taxon>
        <taxon>Actinopterygii</taxon>
        <taxon>Neopterygii</taxon>
        <taxon>Teleostei</taxon>
        <taxon>Neoteleostei</taxon>
        <taxon>Acanthomorphata</taxon>
        <taxon>Eupercaria</taxon>
        <taxon>Tetraodontiformes</taxon>
        <taxon>Tetradontoidea</taxon>
        <taxon>Tetraodontidae</taxon>
        <taxon>Tetraodon</taxon>
    </lineage>
</organism>
<dbReference type="PANTHER" id="PTHR28348:SF1">
    <property type="entry name" value="UPF0193 PROTEIN EVG1"/>
    <property type="match status" value="1"/>
</dbReference>
<accession>H3C5J1</accession>
<dbReference type="AlphaFoldDB" id="H3C5J1"/>
<feature type="region of interest" description="Disordered" evidence="1">
    <location>
        <begin position="51"/>
        <end position="154"/>
    </location>
</feature>